<evidence type="ECO:0000313" key="7">
    <source>
        <dbReference type="EMBL" id="MFD1382659.1"/>
    </source>
</evidence>
<dbReference type="Pfam" id="PF00015">
    <property type="entry name" value="MCPsignal"/>
    <property type="match status" value="1"/>
</dbReference>
<evidence type="ECO:0000259" key="4">
    <source>
        <dbReference type="PROSITE" id="PS50111"/>
    </source>
</evidence>
<dbReference type="PANTHER" id="PTHR32089">
    <property type="entry name" value="METHYL-ACCEPTING CHEMOTAXIS PROTEIN MCPB"/>
    <property type="match status" value="1"/>
</dbReference>
<gene>
    <name evidence="7" type="ORF">ACFQ45_04755</name>
</gene>
<dbReference type="SMART" id="SM00283">
    <property type="entry name" value="MA"/>
    <property type="match status" value="1"/>
</dbReference>
<evidence type="ECO:0000259" key="5">
    <source>
        <dbReference type="PROSITE" id="PS50112"/>
    </source>
</evidence>
<dbReference type="Pfam" id="PF08447">
    <property type="entry name" value="PAS_3"/>
    <property type="match status" value="2"/>
</dbReference>
<keyword evidence="8" id="KW-1185">Reference proteome</keyword>
<dbReference type="SMART" id="SM00086">
    <property type="entry name" value="PAC"/>
    <property type="match status" value="2"/>
</dbReference>
<evidence type="ECO:0000256" key="2">
    <source>
        <dbReference type="ARBA" id="ARBA00023224"/>
    </source>
</evidence>
<dbReference type="InterPro" id="IPR004089">
    <property type="entry name" value="MCPsignal_dom"/>
</dbReference>
<dbReference type="Gene3D" id="1.10.287.950">
    <property type="entry name" value="Methyl-accepting chemotaxis protein"/>
    <property type="match status" value="1"/>
</dbReference>
<proteinExistence type="predicted"/>
<dbReference type="CDD" id="cd00130">
    <property type="entry name" value="PAS"/>
    <property type="match status" value="2"/>
</dbReference>
<dbReference type="PROSITE" id="PS50113">
    <property type="entry name" value="PAC"/>
    <property type="match status" value="1"/>
</dbReference>
<dbReference type="RefSeq" id="WP_377365834.1">
    <property type="nucleotide sequence ID" value="NZ_JBHTMN010000006.1"/>
</dbReference>
<dbReference type="PROSITE" id="PS50112">
    <property type="entry name" value="PAS"/>
    <property type="match status" value="1"/>
</dbReference>
<feature type="domain" description="Methyl-accepting transducer" evidence="4">
    <location>
        <begin position="237"/>
        <end position="436"/>
    </location>
</feature>
<sequence>MLFSFKKHQILQDAADTSEQGSLIDSLNEHCATICFTPEGEILEANQHFLEATGYSLDEIIGRHHRIFCDQDEVNSIAYASFWQKLASGESHKGQFLRRRKDGSILWIEATYFPVKHQGKVIKVYKIAADITAEKIRCQAQDALLEAIDRSNAIIEFQPDGTIITANNNFVQALGYKSLADIQGRHHRMFCFDDFYEEQPNFWQELAQGQAKTGLFRRMRRDGSAVWIEASYNPVISTKGEVLRVVKVAADVTERIERSQKIQHAAEVAHSTSVETAQVSERGAVLLKQTVSNTENITTDINASAHLVEDLNHQSEEIDKIVSTIGAIADQTNLLALNAAIEAARAGEHGRGFAVVADEVRTLAARTSKSTEEISLMVNKNTQLVANTKASMSKVTERASDNLGRIQEAAAIIDEILKGAEHVSVVVGELVDTSDA</sequence>
<name>A0ABW4AXH1_9GAMM</name>
<evidence type="ECO:0000313" key="8">
    <source>
        <dbReference type="Proteomes" id="UP001597059"/>
    </source>
</evidence>
<dbReference type="NCBIfam" id="TIGR00229">
    <property type="entry name" value="sensory_box"/>
    <property type="match status" value="2"/>
</dbReference>
<feature type="domain" description="PAC" evidence="6">
    <location>
        <begin position="212"/>
        <end position="264"/>
    </location>
</feature>
<keyword evidence="2 3" id="KW-0807">Transducer</keyword>
<comment type="subcellular location">
    <subcellularLocation>
        <location evidence="1">Membrane</location>
    </subcellularLocation>
</comment>
<feature type="domain" description="PAS" evidence="5">
    <location>
        <begin position="39"/>
        <end position="63"/>
    </location>
</feature>
<dbReference type="InterPro" id="IPR001610">
    <property type="entry name" value="PAC"/>
</dbReference>
<dbReference type="SMART" id="SM00091">
    <property type="entry name" value="PAS"/>
    <property type="match status" value="2"/>
</dbReference>
<dbReference type="PROSITE" id="PS50111">
    <property type="entry name" value="CHEMOTAXIS_TRANSDUC_2"/>
    <property type="match status" value="1"/>
</dbReference>
<dbReference type="Gene3D" id="3.30.450.20">
    <property type="entry name" value="PAS domain"/>
    <property type="match status" value="2"/>
</dbReference>
<evidence type="ECO:0000256" key="1">
    <source>
        <dbReference type="ARBA" id="ARBA00004370"/>
    </source>
</evidence>
<dbReference type="InterPro" id="IPR013655">
    <property type="entry name" value="PAS_fold_3"/>
</dbReference>
<reference evidence="8" key="1">
    <citation type="journal article" date="2019" name="Int. J. Syst. Evol. Microbiol.">
        <title>The Global Catalogue of Microorganisms (GCM) 10K type strain sequencing project: providing services to taxonomists for standard genome sequencing and annotation.</title>
        <authorList>
            <consortium name="The Broad Institute Genomics Platform"/>
            <consortium name="The Broad Institute Genome Sequencing Center for Infectious Disease"/>
            <person name="Wu L."/>
            <person name="Ma J."/>
        </authorList>
    </citation>
    <scope>NUCLEOTIDE SEQUENCE [LARGE SCALE GENOMIC DNA]</scope>
    <source>
        <strain evidence="8">JCM 30774</strain>
    </source>
</reference>
<organism evidence="7 8">
    <name type="scientific">Rhodanobacter aciditrophus</name>
    <dbReference type="NCBI Taxonomy" id="1623218"/>
    <lineage>
        <taxon>Bacteria</taxon>
        <taxon>Pseudomonadati</taxon>
        <taxon>Pseudomonadota</taxon>
        <taxon>Gammaproteobacteria</taxon>
        <taxon>Lysobacterales</taxon>
        <taxon>Rhodanobacteraceae</taxon>
        <taxon>Rhodanobacter</taxon>
    </lineage>
</organism>
<dbReference type="SUPFAM" id="SSF55785">
    <property type="entry name" value="PYP-like sensor domain (PAS domain)"/>
    <property type="match status" value="2"/>
</dbReference>
<dbReference type="Proteomes" id="UP001597059">
    <property type="component" value="Unassembled WGS sequence"/>
</dbReference>
<dbReference type="InterPro" id="IPR000700">
    <property type="entry name" value="PAS-assoc_C"/>
</dbReference>
<dbReference type="SUPFAM" id="SSF58104">
    <property type="entry name" value="Methyl-accepting chemotaxis protein (MCP) signaling domain"/>
    <property type="match status" value="1"/>
</dbReference>
<accession>A0ABW4AXH1</accession>
<evidence type="ECO:0000259" key="6">
    <source>
        <dbReference type="PROSITE" id="PS50113"/>
    </source>
</evidence>
<protein>
    <submittedName>
        <fullName evidence="7">Methyl-accepting chemotaxis protein</fullName>
    </submittedName>
</protein>
<dbReference type="InterPro" id="IPR035965">
    <property type="entry name" value="PAS-like_dom_sf"/>
</dbReference>
<comment type="caution">
    <text evidence="7">The sequence shown here is derived from an EMBL/GenBank/DDBJ whole genome shotgun (WGS) entry which is preliminary data.</text>
</comment>
<evidence type="ECO:0000256" key="3">
    <source>
        <dbReference type="PROSITE-ProRule" id="PRU00284"/>
    </source>
</evidence>
<dbReference type="PANTHER" id="PTHR32089:SF112">
    <property type="entry name" value="LYSOZYME-LIKE PROTEIN-RELATED"/>
    <property type="match status" value="1"/>
</dbReference>
<dbReference type="EMBL" id="JBHTMN010000006">
    <property type="protein sequence ID" value="MFD1382659.1"/>
    <property type="molecule type" value="Genomic_DNA"/>
</dbReference>
<dbReference type="InterPro" id="IPR000014">
    <property type="entry name" value="PAS"/>
</dbReference>